<proteinExistence type="predicted"/>
<name>A0A0M3I269_ASCLU</name>
<protein>
    <submittedName>
        <fullName evidence="2">Kinesin motor domain-containing protein</fullName>
    </submittedName>
</protein>
<reference evidence="2" key="1">
    <citation type="submission" date="2017-02" db="UniProtKB">
        <authorList>
            <consortium name="WormBaseParasite"/>
        </authorList>
    </citation>
    <scope>IDENTIFICATION</scope>
</reference>
<sequence length="75" mass="8398">MALGELLTDLISIKNVLPRQLIPHRSTKLLDSSELVIRAKDVGTAERASQRSAVLVRINRYDTLQIADYDLGMFS</sequence>
<dbReference type="WBParaSite" id="ALUE_0001052301-mRNA-1">
    <property type="protein sequence ID" value="ALUE_0001052301-mRNA-1"/>
    <property type="gene ID" value="ALUE_0001052301"/>
</dbReference>
<organism evidence="1 2">
    <name type="scientific">Ascaris lumbricoides</name>
    <name type="common">Giant roundworm</name>
    <dbReference type="NCBI Taxonomy" id="6252"/>
    <lineage>
        <taxon>Eukaryota</taxon>
        <taxon>Metazoa</taxon>
        <taxon>Ecdysozoa</taxon>
        <taxon>Nematoda</taxon>
        <taxon>Chromadorea</taxon>
        <taxon>Rhabditida</taxon>
        <taxon>Spirurina</taxon>
        <taxon>Ascaridomorpha</taxon>
        <taxon>Ascaridoidea</taxon>
        <taxon>Ascarididae</taxon>
        <taxon>Ascaris</taxon>
    </lineage>
</organism>
<dbReference type="Proteomes" id="UP000036681">
    <property type="component" value="Unplaced"/>
</dbReference>
<accession>A0A0M3I269</accession>
<keyword evidence="1" id="KW-1185">Reference proteome</keyword>
<dbReference type="AlphaFoldDB" id="A0A0M3I269"/>
<evidence type="ECO:0000313" key="2">
    <source>
        <dbReference type="WBParaSite" id="ALUE_0001052301-mRNA-1"/>
    </source>
</evidence>
<evidence type="ECO:0000313" key="1">
    <source>
        <dbReference type="Proteomes" id="UP000036681"/>
    </source>
</evidence>